<dbReference type="Proteomes" id="UP000178735">
    <property type="component" value="Unassembled WGS sequence"/>
</dbReference>
<dbReference type="GO" id="GO:0046872">
    <property type="term" value="F:metal ion binding"/>
    <property type="evidence" value="ECO:0007669"/>
    <property type="project" value="UniProtKB-KW"/>
</dbReference>
<accession>A0A1F7WJJ8</accession>
<dbReference type="PRINTS" id="PR00415">
    <property type="entry name" value="ACONITASE"/>
</dbReference>
<dbReference type="GO" id="GO:0051536">
    <property type="term" value="F:iron-sulfur cluster binding"/>
    <property type="evidence" value="ECO:0007669"/>
    <property type="project" value="UniProtKB-KW"/>
</dbReference>
<gene>
    <name evidence="6" type="ORF">A2008_08925</name>
</gene>
<protein>
    <recommendedName>
        <fullName evidence="5">Aconitase/3-isopropylmalate dehydratase large subunit alpha/beta/alpha domain-containing protein</fullName>
    </recommendedName>
</protein>
<dbReference type="Pfam" id="PF00330">
    <property type="entry name" value="Aconitase"/>
    <property type="match status" value="1"/>
</dbReference>
<keyword evidence="1" id="KW-0479">Metal-binding</keyword>
<dbReference type="STRING" id="1817813.A2008_08925"/>
<dbReference type="Gene3D" id="3.30.499.10">
    <property type="entry name" value="Aconitase, domain 3"/>
    <property type="match status" value="2"/>
</dbReference>
<dbReference type="GO" id="GO:0043436">
    <property type="term" value="P:oxoacid metabolic process"/>
    <property type="evidence" value="ECO:0007669"/>
    <property type="project" value="UniProtKB-ARBA"/>
</dbReference>
<dbReference type="EMBL" id="MGFH01000192">
    <property type="protein sequence ID" value="OGM02981.1"/>
    <property type="molecule type" value="Genomic_DNA"/>
</dbReference>
<dbReference type="SUPFAM" id="SSF53732">
    <property type="entry name" value="Aconitase iron-sulfur domain"/>
    <property type="match status" value="1"/>
</dbReference>
<reference evidence="6 7" key="1">
    <citation type="journal article" date="2016" name="Nat. Commun.">
        <title>Thousands of microbial genomes shed light on interconnected biogeochemical processes in an aquifer system.</title>
        <authorList>
            <person name="Anantharaman K."/>
            <person name="Brown C.T."/>
            <person name="Hug L.A."/>
            <person name="Sharon I."/>
            <person name="Castelle C.J."/>
            <person name="Probst A.J."/>
            <person name="Thomas B.C."/>
            <person name="Singh A."/>
            <person name="Wilkins M.J."/>
            <person name="Karaoz U."/>
            <person name="Brodie E.L."/>
            <person name="Williams K.H."/>
            <person name="Hubbard S.S."/>
            <person name="Banfield J.F."/>
        </authorList>
    </citation>
    <scope>NUCLEOTIDE SEQUENCE [LARGE SCALE GENOMIC DNA]</scope>
</reference>
<feature type="domain" description="Aconitase/3-isopropylmalate dehydratase large subunit alpha/beta/alpha" evidence="5">
    <location>
        <begin position="94"/>
        <end position="433"/>
    </location>
</feature>
<proteinExistence type="predicted"/>
<dbReference type="InterPro" id="IPR036008">
    <property type="entry name" value="Aconitase_4Fe-4S_dom"/>
</dbReference>
<keyword evidence="4" id="KW-0456">Lyase</keyword>
<name>A0A1F7WJJ8_9BACT</name>
<evidence type="ECO:0000313" key="7">
    <source>
        <dbReference type="Proteomes" id="UP000178735"/>
    </source>
</evidence>
<dbReference type="PANTHER" id="PTHR43822">
    <property type="entry name" value="HOMOACONITASE, MITOCHONDRIAL-RELATED"/>
    <property type="match status" value="1"/>
</dbReference>
<dbReference type="PANTHER" id="PTHR43822:SF2">
    <property type="entry name" value="HOMOACONITASE, MITOCHONDRIAL"/>
    <property type="match status" value="1"/>
</dbReference>
<keyword evidence="3" id="KW-0411">Iron-sulfur</keyword>
<keyword evidence="2" id="KW-0408">Iron</keyword>
<dbReference type="GO" id="GO:0016829">
    <property type="term" value="F:lyase activity"/>
    <property type="evidence" value="ECO:0007669"/>
    <property type="project" value="UniProtKB-KW"/>
</dbReference>
<evidence type="ECO:0000256" key="3">
    <source>
        <dbReference type="ARBA" id="ARBA00023014"/>
    </source>
</evidence>
<evidence type="ECO:0000313" key="6">
    <source>
        <dbReference type="EMBL" id="OGM02981.1"/>
    </source>
</evidence>
<dbReference type="InterPro" id="IPR050067">
    <property type="entry name" value="IPM_dehydratase_rel_enz"/>
</dbReference>
<evidence type="ECO:0000256" key="1">
    <source>
        <dbReference type="ARBA" id="ARBA00022723"/>
    </source>
</evidence>
<organism evidence="6 7">
    <name type="scientific">Candidatus Wallbacteria bacterium GWC2_49_35</name>
    <dbReference type="NCBI Taxonomy" id="1817813"/>
    <lineage>
        <taxon>Bacteria</taxon>
        <taxon>Candidatus Walliibacteriota</taxon>
    </lineage>
</organism>
<evidence type="ECO:0000256" key="4">
    <source>
        <dbReference type="ARBA" id="ARBA00023239"/>
    </source>
</evidence>
<sequence>MKTYKTISDKIYESSRTAAVDEIGGYAALTPELILGHDPLIAIMVDDFEKNGFKIGAAAKRKCLFTADHFAPPASSARAGILKKFLDFSFRNKVKNLRIFEGICHQLMVENTDLMPFSYVIGSDSHTCTAGALSCLASGYGSMDIMHALVKGYIYERKFPAVRVRFSGKAPDYIDGRDIALTLISKTGEGGANNMVLEYFDGGAAIVMDDRFSISCAAVETGASAGIFAADNILSDYVRERNGGRAGGFGAKNISDFTAGISFEYGRTIDIDLGRIKPLVAIPHDFSNILKIRNLKKDTALDQVFIGSCASGRLLDFRRMCDIIDKISAANKKRGAKACARRNKKTRLIITPASQNIFIAAMKAGYIEKLINFGAVITNPSCGPCGGIDKGILAEGETCLTTATRNFRGRMGPLSSSVYIASAPSAIYSAYAGSIADVEELRDER</sequence>
<dbReference type="AlphaFoldDB" id="A0A1F7WJJ8"/>
<dbReference type="InterPro" id="IPR015931">
    <property type="entry name" value="Acnase/IPM_dHydase_lsu_aba_1/3"/>
</dbReference>
<evidence type="ECO:0000259" key="5">
    <source>
        <dbReference type="Pfam" id="PF00330"/>
    </source>
</evidence>
<evidence type="ECO:0000256" key="2">
    <source>
        <dbReference type="ARBA" id="ARBA00023004"/>
    </source>
</evidence>
<comment type="caution">
    <text evidence="6">The sequence shown here is derived from an EMBL/GenBank/DDBJ whole genome shotgun (WGS) entry which is preliminary data.</text>
</comment>
<dbReference type="InterPro" id="IPR001030">
    <property type="entry name" value="Acoase/IPM_deHydtase_lsu_aba"/>
</dbReference>